<protein>
    <submittedName>
        <fullName evidence="1">Uncharacterized protein</fullName>
    </submittedName>
</protein>
<reference evidence="1 2" key="1">
    <citation type="submission" date="2015-10" db="EMBL/GenBank/DDBJ databases">
        <title>Genome analyses suggest a sexual origin of heterokaryosis in a supposedly ancient asexual fungus.</title>
        <authorList>
            <person name="Ropars J."/>
            <person name="Sedzielewska K."/>
            <person name="Noel J."/>
            <person name="Charron P."/>
            <person name="Farinelli L."/>
            <person name="Marton T."/>
            <person name="Kruger M."/>
            <person name="Pelin A."/>
            <person name="Brachmann A."/>
            <person name="Corradi N."/>
        </authorList>
    </citation>
    <scope>NUCLEOTIDE SEQUENCE [LARGE SCALE GENOMIC DNA]</scope>
    <source>
        <strain evidence="1 2">A4</strain>
    </source>
</reference>
<keyword evidence="2" id="KW-1185">Reference proteome</keyword>
<dbReference type="AlphaFoldDB" id="A0A2I1HAD9"/>
<dbReference type="VEuPathDB" id="FungiDB:RhiirA1_463720"/>
<accession>A0A2I1HAD9</accession>
<dbReference type="VEuPathDB" id="FungiDB:FUN_010384"/>
<evidence type="ECO:0000313" key="2">
    <source>
        <dbReference type="Proteomes" id="UP000234323"/>
    </source>
</evidence>
<evidence type="ECO:0000313" key="1">
    <source>
        <dbReference type="EMBL" id="PKY55842.1"/>
    </source>
</evidence>
<name>A0A2I1HAD9_9GLOM</name>
<dbReference type="VEuPathDB" id="FungiDB:FUN_023069"/>
<gene>
    <name evidence="1" type="ORF">RhiirA4_427818</name>
</gene>
<dbReference type="EMBL" id="LLXI01001984">
    <property type="protein sequence ID" value="PKY55842.1"/>
    <property type="molecule type" value="Genomic_DNA"/>
</dbReference>
<dbReference type="Proteomes" id="UP000234323">
    <property type="component" value="Unassembled WGS sequence"/>
</dbReference>
<sequence length="719" mass="81606">MPNESCPLVSISPSLANLESNSWLKSAIWCLSQLLDPFRRFQYTWTDLKKMGLVANTSRTPSWFKEISSIPDLPLLLCTPRPSNINITPPLSSLIGKFVNKIDEDTRIRLRNKYYWIAGLDSSNSLIYGRAFYTLDDSSGYRVIYFSHWIPTSHDRMVLTPCPGCPLHCLEDNEGPLGLKSVDGKLIHRSCLSILPSYRCLNLYLMTAHIDSSQRFINLKISPFILCSYFRFLLGFSEMYIPEQFLVMDTLSLRQSDDSPAYVPLDLTPPPSPTFALSYNTHFHIVGTVHEGDSSDSHLKCAWVQTLDDYILESGVFSCPMVSPYKDVAELTFIIYVLNSLPLESAVEFSSLLPLQSSYQNWMNASPAKRTRLKNNSLWSCIFELVKSKRISCGIIGLNKDAPIPPYLARALDLINETSQITSPRILPLIDEVFSPSLKTMGLFTGFDELLTHDPLWFDELPVMYRLCQRFPGLYADDSLCPNCGIFMETLEHLFICSPSSLDASEINPKPSQHRDITVELIQRFIAKLATKISYSPASKRTYEELLSALRNLDSIGLSSLLSDSDDLSFPASWFLRGFIPRDLPTFLMRYSGLKYHLISSIISRTFLKLQREIYHKLWRPRCKIKVQQDLAKGITPSTLRSYKGPSVQPFRFSAPQVTLPSADVPLSPLQTSEWASLGIHWLHSSLTQRTTWSHHLSGFLKSRTVLIWNHILAVLRIG</sequence>
<comment type="caution">
    <text evidence="1">The sequence shown here is derived from an EMBL/GenBank/DDBJ whole genome shotgun (WGS) entry which is preliminary data.</text>
</comment>
<proteinExistence type="predicted"/>
<organism evidence="1 2">
    <name type="scientific">Rhizophagus irregularis</name>
    <dbReference type="NCBI Taxonomy" id="588596"/>
    <lineage>
        <taxon>Eukaryota</taxon>
        <taxon>Fungi</taxon>
        <taxon>Fungi incertae sedis</taxon>
        <taxon>Mucoromycota</taxon>
        <taxon>Glomeromycotina</taxon>
        <taxon>Glomeromycetes</taxon>
        <taxon>Glomerales</taxon>
        <taxon>Glomeraceae</taxon>
        <taxon>Rhizophagus</taxon>
    </lineage>
</organism>